<name>A0A6J5MBE7_9CAUD</name>
<dbReference type="PANTHER" id="PTHR43078:SF6">
    <property type="entry name" value="UDP-GLUCURONIC ACID DECARBOXYLASE 1"/>
    <property type="match status" value="1"/>
</dbReference>
<dbReference type="InterPro" id="IPR001509">
    <property type="entry name" value="Epimerase_deHydtase"/>
</dbReference>
<evidence type="ECO:0000256" key="4">
    <source>
        <dbReference type="ARBA" id="ARBA00022793"/>
    </source>
</evidence>
<keyword evidence="4" id="KW-0210">Decarboxylase</keyword>
<dbReference type="EMBL" id="LR796413">
    <property type="protein sequence ID" value="CAB4142316.1"/>
    <property type="molecule type" value="Genomic_DNA"/>
</dbReference>
<keyword evidence="11" id="KW-0456">Lyase</keyword>
<evidence type="ECO:0000256" key="3">
    <source>
        <dbReference type="ARBA" id="ARBA00022692"/>
    </source>
</evidence>
<dbReference type="UniPathway" id="UPA00796">
    <property type="reaction ID" value="UER00771"/>
</dbReference>
<evidence type="ECO:0000256" key="11">
    <source>
        <dbReference type="ARBA" id="ARBA00023239"/>
    </source>
</evidence>
<dbReference type="Gene3D" id="3.40.50.720">
    <property type="entry name" value="NAD(P)-binding Rossmann-like Domain"/>
    <property type="match status" value="1"/>
</dbReference>
<dbReference type="SUPFAM" id="SSF51735">
    <property type="entry name" value="NAD(P)-binding Rossmann-fold domains"/>
    <property type="match status" value="1"/>
</dbReference>
<evidence type="ECO:0000313" key="14">
    <source>
        <dbReference type="EMBL" id="CAB4142316.1"/>
    </source>
</evidence>
<protein>
    <submittedName>
        <fullName evidence="14">WcaG Nucleoside-diphosphate-sugar epimerases</fullName>
    </submittedName>
</protein>
<evidence type="ECO:0000256" key="5">
    <source>
        <dbReference type="ARBA" id="ARBA00022968"/>
    </source>
</evidence>
<comment type="cofactor">
    <cofactor evidence="1">
        <name>NAD(+)</name>
        <dbReference type="ChEBI" id="CHEBI:57540"/>
    </cofactor>
</comment>
<dbReference type="GO" id="GO:0042732">
    <property type="term" value="P:D-xylose metabolic process"/>
    <property type="evidence" value="ECO:0007669"/>
    <property type="project" value="InterPro"/>
</dbReference>
<keyword evidence="6" id="KW-1133">Transmembrane helix</keyword>
<evidence type="ECO:0000256" key="1">
    <source>
        <dbReference type="ARBA" id="ARBA00001911"/>
    </source>
</evidence>
<dbReference type="GO" id="GO:0033320">
    <property type="term" value="P:UDP-D-xylose biosynthetic process"/>
    <property type="evidence" value="ECO:0007669"/>
    <property type="project" value="UniProtKB-UniPathway"/>
</dbReference>
<keyword evidence="8" id="KW-0333">Golgi apparatus</keyword>
<dbReference type="GO" id="GO:0048040">
    <property type="term" value="F:UDP-glucuronate decarboxylase activity"/>
    <property type="evidence" value="ECO:0007669"/>
    <property type="project" value="TreeGrafter"/>
</dbReference>
<evidence type="ECO:0000256" key="9">
    <source>
        <dbReference type="ARBA" id="ARBA00023136"/>
    </source>
</evidence>
<keyword evidence="3" id="KW-0812">Transmembrane</keyword>
<proteinExistence type="predicted"/>
<keyword evidence="9" id="KW-0472">Membrane</keyword>
<dbReference type="PANTHER" id="PTHR43078">
    <property type="entry name" value="UDP-GLUCURONIC ACID DECARBOXYLASE-RELATED"/>
    <property type="match status" value="1"/>
</dbReference>
<dbReference type="GO" id="GO:0070403">
    <property type="term" value="F:NAD+ binding"/>
    <property type="evidence" value="ECO:0007669"/>
    <property type="project" value="InterPro"/>
</dbReference>
<keyword evidence="10" id="KW-0325">Glycoprotein</keyword>
<evidence type="ECO:0000256" key="7">
    <source>
        <dbReference type="ARBA" id="ARBA00023027"/>
    </source>
</evidence>
<dbReference type="FunFam" id="3.40.50.720:FF:000065">
    <property type="entry name" value="UDP-glucuronic acid decarboxylase 1"/>
    <property type="match status" value="1"/>
</dbReference>
<evidence type="ECO:0000256" key="2">
    <source>
        <dbReference type="ARBA" id="ARBA00004323"/>
    </source>
</evidence>
<evidence type="ECO:0000256" key="8">
    <source>
        <dbReference type="ARBA" id="ARBA00023034"/>
    </source>
</evidence>
<dbReference type="InterPro" id="IPR044516">
    <property type="entry name" value="UXS-like"/>
</dbReference>
<evidence type="ECO:0000256" key="6">
    <source>
        <dbReference type="ARBA" id="ARBA00022989"/>
    </source>
</evidence>
<dbReference type="InterPro" id="IPR036291">
    <property type="entry name" value="NAD(P)-bd_dom_sf"/>
</dbReference>
<comment type="subcellular location">
    <subcellularLocation>
        <location evidence="2">Golgi apparatus membrane</location>
        <topology evidence="2">Single-pass type II membrane protein</topology>
    </subcellularLocation>
    <subcellularLocation>
        <location evidence="12">Golgi apparatus</location>
        <location evidence="12">Golgi stack membrane</location>
    </subcellularLocation>
</comment>
<accession>A0A6J5MBE7</accession>
<evidence type="ECO:0000259" key="13">
    <source>
        <dbReference type="Pfam" id="PF01370"/>
    </source>
</evidence>
<evidence type="ECO:0000256" key="12">
    <source>
        <dbReference type="ARBA" id="ARBA00037859"/>
    </source>
</evidence>
<sequence length="248" mass="27156">VFNLACPASPRWYQMDPVRTMRICVLGAIHALELAERTGATVLQASTSEVYGDPHVHPQPETYRGNVNPVGPRACYDEGKRAAETLFSDYTRSRNVRTRIARIFNTYGPGMWATDGRVVSSFVSQAIKGEPLIVYGAGQQVRSFCFVSDTVRALIRLMDHPAPALGPINIGRPEETAIIDLARTVIKLTGSTSTIKHAPLPKDDPCVRRPDITAAKSILGWEPLTPLIVGLEITTAWFRQPHAKGAAL</sequence>
<feature type="domain" description="NAD-dependent epimerase/dehydratase" evidence="13">
    <location>
        <begin position="1"/>
        <end position="171"/>
    </location>
</feature>
<dbReference type="Pfam" id="PF01370">
    <property type="entry name" value="Epimerase"/>
    <property type="match status" value="1"/>
</dbReference>
<keyword evidence="7" id="KW-0520">NAD</keyword>
<feature type="non-terminal residue" evidence="14">
    <location>
        <position position="1"/>
    </location>
</feature>
<reference evidence="14" key="1">
    <citation type="submission" date="2020-04" db="EMBL/GenBank/DDBJ databases">
        <authorList>
            <person name="Chiriac C."/>
            <person name="Salcher M."/>
            <person name="Ghai R."/>
            <person name="Kavagutti S V."/>
        </authorList>
    </citation>
    <scope>NUCLEOTIDE SEQUENCE</scope>
</reference>
<gene>
    <name evidence="14" type="ORF">UFOVP452_1</name>
</gene>
<keyword evidence="5" id="KW-0735">Signal-anchor</keyword>
<evidence type="ECO:0000256" key="10">
    <source>
        <dbReference type="ARBA" id="ARBA00023180"/>
    </source>
</evidence>
<organism evidence="14">
    <name type="scientific">uncultured Caudovirales phage</name>
    <dbReference type="NCBI Taxonomy" id="2100421"/>
    <lineage>
        <taxon>Viruses</taxon>
        <taxon>Duplodnaviria</taxon>
        <taxon>Heunggongvirae</taxon>
        <taxon>Uroviricota</taxon>
        <taxon>Caudoviricetes</taxon>
        <taxon>Peduoviridae</taxon>
        <taxon>Maltschvirus</taxon>
        <taxon>Maltschvirus maltsch</taxon>
    </lineage>
</organism>